<keyword evidence="2" id="KW-1185">Reference proteome</keyword>
<evidence type="ECO:0000313" key="2">
    <source>
        <dbReference type="Proteomes" id="UP001301388"/>
    </source>
</evidence>
<dbReference type="InterPro" id="IPR026349">
    <property type="entry name" value="CHP04255"/>
</dbReference>
<name>A0ABU5TIK6_9CYAN</name>
<reference evidence="1 2" key="1">
    <citation type="submission" date="2023-12" db="EMBL/GenBank/DDBJ databases">
        <title>Baltic Sea Cyanobacteria.</title>
        <authorList>
            <person name="Delbaje E."/>
            <person name="Fewer D.P."/>
            <person name="Shishido T.K."/>
        </authorList>
    </citation>
    <scope>NUCLEOTIDE SEQUENCE [LARGE SCALE GENOMIC DNA]</scope>
    <source>
        <strain evidence="1 2">UHCC 0370</strain>
    </source>
</reference>
<accession>A0ABU5TIK6</accession>
<organism evidence="1 2">
    <name type="scientific">Pseudanabaena galeata UHCC 0370</name>
    <dbReference type="NCBI Taxonomy" id="3110310"/>
    <lineage>
        <taxon>Bacteria</taxon>
        <taxon>Bacillati</taxon>
        <taxon>Cyanobacteriota</taxon>
        <taxon>Cyanophyceae</taxon>
        <taxon>Pseudanabaenales</taxon>
        <taxon>Pseudanabaenaceae</taxon>
        <taxon>Pseudanabaena</taxon>
    </lineage>
</organism>
<evidence type="ECO:0000313" key="1">
    <source>
        <dbReference type="EMBL" id="MEA5478020.1"/>
    </source>
</evidence>
<gene>
    <name evidence="1" type="ORF">VB774_10355</name>
</gene>
<dbReference type="EMBL" id="JAYGIE010000051">
    <property type="protein sequence ID" value="MEA5478020.1"/>
    <property type="molecule type" value="Genomic_DNA"/>
</dbReference>
<dbReference type="Proteomes" id="UP001301388">
    <property type="component" value="Unassembled WGS sequence"/>
</dbReference>
<proteinExistence type="predicted"/>
<dbReference type="RefSeq" id="WP_323261601.1">
    <property type="nucleotide sequence ID" value="NZ_JAYGIE010000051.1"/>
</dbReference>
<dbReference type="NCBIfam" id="TIGR04255">
    <property type="entry name" value="sporadTIGR04255"/>
    <property type="match status" value="1"/>
</dbReference>
<comment type="caution">
    <text evidence="1">The sequence shown here is derived from an EMBL/GenBank/DDBJ whole genome shotgun (WGS) entry which is preliminary data.</text>
</comment>
<sequence length="252" mass="30106">MSRAKFAKSPLTEVICGVEFNATEFSSVHFGLYWQTIRNKFPNPPLDRPPIGTIEFLSILPNLRRVWFESEDRRQLVQLQANRFHYNWRRQDEEDQYPHFQEIYPRFAQEWQSFQDWWINTEGTPLQPIRYELSYINQIDQNFGWNSVSDHQKIFRFFTERFDSLSLNPSRFDFNLELELKENNGNLSVRLHQGVKPNDSLPVIILDLTASTTGTDIDYQTWFDLAHRATVETFLSLITDEIKKEWGFKWLD</sequence>
<protein>
    <submittedName>
        <fullName evidence="1">TIGR04255 family protein</fullName>
    </submittedName>
</protein>